<evidence type="ECO:0000259" key="5">
    <source>
        <dbReference type="Pfam" id="PF01555"/>
    </source>
</evidence>
<dbReference type="AlphaFoldDB" id="A0A1M4W593"/>
<dbReference type="InterPro" id="IPR002052">
    <property type="entry name" value="DNA_methylase_N6_adenine_CS"/>
</dbReference>
<dbReference type="EC" id="2.1.1.-" evidence="4"/>
<proteinExistence type="inferred from homology"/>
<dbReference type="STRING" id="494016.SAMN04487965_0602"/>
<name>A0A1M4W593_9GAMM</name>
<feature type="domain" description="DNA methylase N-4/N-6" evidence="5">
    <location>
        <begin position="40"/>
        <end position="338"/>
    </location>
</feature>
<keyword evidence="2 6" id="KW-0489">Methyltransferase</keyword>
<gene>
    <name evidence="6" type="ORF">SAMN04487965_0602</name>
</gene>
<dbReference type="GO" id="GO:0008170">
    <property type="term" value="F:N-methyltransferase activity"/>
    <property type="evidence" value="ECO:0007669"/>
    <property type="project" value="InterPro"/>
</dbReference>
<dbReference type="OrthoDB" id="9816043at2"/>
<dbReference type="Proteomes" id="UP000184170">
    <property type="component" value="Unassembled WGS sequence"/>
</dbReference>
<dbReference type="RefSeq" id="WP_073271286.1">
    <property type="nucleotide sequence ID" value="NZ_FQVA01000001.1"/>
</dbReference>
<evidence type="ECO:0000256" key="2">
    <source>
        <dbReference type="ARBA" id="ARBA00022603"/>
    </source>
</evidence>
<dbReference type="Pfam" id="PF01555">
    <property type="entry name" value="N6_N4_Mtase"/>
    <property type="match status" value="1"/>
</dbReference>
<dbReference type="GO" id="GO:0032259">
    <property type="term" value="P:methylation"/>
    <property type="evidence" value="ECO:0007669"/>
    <property type="project" value="UniProtKB-KW"/>
</dbReference>
<dbReference type="InterPro" id="IPR002941">
    <property type="entry name" value="DNA_methylase_N4/N6"/>
</dbReference>
<keyword evidence="3 6" id="KW-0808">Transferase</keyword>
<comment type="similarity">
    <text evidence="1 4">Belongs to the N(4)/N(6)-methyltransferase family.</text>
</comment>
<dbReference type="EMBL" id="FQVA01000001">
    <property type="protein sequence ID" value="SHE76386.1"/>
    <property type="molecule type" value="Genomic_DNA"/>
</dbReference>
<evidence type="ECO:0000313" key="7">
    <source>
        <dbReference type="Proteomes" id="UP000184170"/>
    </source>
</evidence>
<protein>
    <recommendedName>
        <fullName evidence="4">Methyltransferase</fullName>
        <ecNumber evidence="4">2.1.1.-</ecNumber>
    </recommendedName>
</protein>
<sequence length="371" mass="42310">MLKKIKKYSSPKTDGKTRKIILGDNLDVLSALRADYKSKVKCVYIDPPYNNGEKYTHYDDSTHDLWLSDLKKRLKSLRDFLRDDGSIWISIDDGEVHYLKVAADEVFGRKNFITTVVWQQRTTRENRKHFSNNHEYILVYAKERKKFVASINKLPPTDDVLSRYKNPDNDPKGPWQSVSVNVQAGHAVKSQFYKLVSPAGVVHAPPNGRCWAYNESKMLGLIEEGRIWFGKDGAGVPRLKKYLSESRPGLTPETLWFADTVGTNKEAKKHLLKLFPGKDVFDTPKPERLIQQIFEIATNEGDLILDSYLGAGASVAVAHKMKRQYIGIDKGQHIIDYVIERQKMVMNGTGYGVLERVSDKTEGFEFFKFSG</sequence>
<dbReference type="GO" id="GO:0003677">
    <property type="term" value="F:DNA binding"/>
    <property type="evidence" value="ECO:0007669"/>
    <property type="project" value="InterPro"/>
</dbReference>
<evidence type="ECO:0000313" key="6">
    <source>
        <dbReference type="EMBL" id="SHE76386.1"/>
    </source>
</evidence>
<dbReference type="PROSITE" id="PS00092">
    <property type="entry name" value="N6_MTASE"/>
    <property type="match status" value="1"/>
</dbReference>
<reference evidence="7" key="1">
    <citation type="submission" date="2016-11" db="EMBL/GenBank/DDBJ databases">
        <authorList>
            <person name="Varghese N."/>
            <person name="Submissions S."/>
        </authorList>
    </citation>
    <scope>NUCLEOTIDE SEQUENCE [LARGE SCALE GENOMIC DNA]</scope>
    <source>
        <strain evidence="7">CGMCC 1.7063</strain>
    </source>
</reference>
<keyword evidence="7" id="KW-1185">Reference proteome</keyword>
<dbReference type="Gene3D" id="3.40.50.150">
    <property type="entry name" value="Vaccinia Virus protein VP39"/>
    <property type="match status" value="1"/>
</dbReference>
<evidence type="ECO:0000256" key="4">
    <source>
        <dbReference type="RuleBase" id="RU362026"/>
    </source>
</evidence>
<dbReference type="InterPro" id="IPR029063">
    <property type="entry name" value="SAM-dependent_MTases_sf"/>
</dbReference>
<organism evidence="6 7">
    <name type="scientific">Microbulbifer donghaiensis</name>
    <dbReference type="NCBI Taxonomy" id="494016"/>
    <lineage>
        <taxon>Bacteria</taxon>
        <taxon>Pseudomonadati</taxon>
        <taxon>Pseudomonadota</taxon>
        <taxon>Gammaproteobacteria</taxon>
        <taxon>Cellvibrionales</taxon>
        <taxon>Microbulbiferaceae</taxon>
        <taxon>Microbulbifer</taxon>
    </lineage>
</organism>
<dbReference type="SUPFAM" id="SSF53335">
    <property type="entry name" value="S-adenosyl-L-methionine-dependent methyltransferases"/>
    <property type="match status" value="1"/>
</dbReference>
<accession>A0A1M4W593</accession>
<evidence type="ECO:0000256" key="3">
    <source>
        <dbReference type="ARBA" id="ARBA00022679"/>
    </source>
</evidence>
<dbReference type="PRINTS" id="PR00508">
    <property type="entry name" value="S21N4MTFRASE"/>
</dbReference>
<dbReference type="InterPro" id="IPR001091">
    <property type="entry name" value="RM_Methyltransferase"/>
</dbReference>
<evidence type="ECO:0000256" key="1">
    <source>
        <dbReference type="ARBA" id="ARBA00006594"/>
    </source>
</evidence>